<evidence type="ECO:0000313" key="5">
    <source>
        <dbReference type="Proteomes" id="UP000249828"/>
    </source>
</evidence>
<organism evidence="4 5">
    <name type="scientific">Enterococcus plantarum</name>
    <dbReference type="NCBI Taxonomy" id="1077675"/>
    <lineage>
        <taxon>Bacteria</taxon>
        <taxon>Bacillati</taxon>
        <taxon>Bacillota</taxon>
        <taxon>Bacilli</taxon>
        <taxon>Lactobacillales</taxon>
        <taxon>Enterococcaceae</taxon>
        <taxon>Enterococcus</taxon>
    </lineage>
</organism>
<dbReference type="PROSITE" id="PS51186">
    <property type="entry name" value="GNAT"/>
    <property type="match status" value="1"/>
</dbReference>
<proteinExistence type="predicted"/>
<keyword evidence="5" id="KW-1185">Reference proteome</keyword>
<dbReference type="RefSeq" id="WP_069654426.1">
    <property type="nucleotide sequence ID" value="NZ_JAFLVY010000016.1"/>
</dbReference>
<evidence type="ECO:0000313" key="4">
    <source>
        <dbReference type="EMBL" id="PZL75205.1"/>
    </source>
</evidence>
<dbReference type="Gene3D" id="3.40.630.30">
    <property type="match status" value="1"/>
</dbReference>
<keyword evidence="1 4" id="KW-0808">Transferase</keyword>
<dbReference type="PANTHER" id="PTHR43800:SF1">
    <property type="entry name" value="PEPTIDYL-LYSINE N-ACETYLTRANSFERASE YJAB"/>
    <property type="match status" value="1"/>
</dbReference>
<gene>
    <name evidence="4" type="ORF">CI088_05580</name>
</gene>
<dbReference type="EMBL" id="PIEU01000046">
    <property type="protein sequence ID" value="PZL75205.1"/>
    <property type="molecule type" value="Genomic_DNA"/>
</dbReference>
<dbReference type="CDD" id="cd04301">
    <property type="entry name" value="NAT_SF"/>
    <property type="match status" value="1"/>
</dbReference>
<dbReference type="Pfam" id="PF13508">
    <property type="entry name" value="Acetyltransf_7"/>
    <property type="match status" value="1"/>
</dbReference>
<evidence type="ECO:0000259" key="3">
    <source>
        <dbReference type="PROSITE" id="PS51186"/>
    </source>
</evidence>
<dbReference type="AlphaFoldDB" id="A0A2W4BER9"/>
<dbReference type="STRING" id="1077675.BCR22_14100"/>
<sequence>MIKKIDTLTAIELENILKIWLTANCDAHPFIPEAYWQGNLAFVREQLPQADLYVYCENNEIIAFLGMNAHYIAGIFVKNGYRSRGIGQKLLNEAKHAHDTLSLSVYAKNQNAVTFYEKQGFKQLNQQIDEHNELEYQLVWKK</sequence>
<feature type="domain" description="N-acetyltransferase" evidence="3">
    <location>
        <begin position="3"/>
        <end position="142"/>
    </location>
</feature>
<dbReference type="InterPro" id="IPR000182">
    <property type="entry name" value="GNAT_dom"/>
</dbReference>
<dbReference type="GO" id="GO:0016747">
    <property type="term" value="F:acyltransferase activity, transferring groups other than amino-acyl groups"/>
    <property type="evidence" value="ECO:0007669"/>
    <property type="project" value="InterPro"/>
</dbReference>
<dbReference type="PANTHER" id="PTHR43800">
    <property type="entry name" value="PEPTIDYL-LYSINE N-ACETYLTRANSFERASE YJAB"/>
    <property type="match status" value="1"/>
</dbReference>
<dbReference type="SUPFAM" id="SSF55729">
    <property type="entry name" value="Acyl-CoA N-acyltransferases (Nat)"/>
    <property type="match status" value="1"/>
</dbReference>
<accession>A0A2W4BER9</accession>
<evidence type="ECO:0000256" key="2">
    <source>
        <dbReference type="ARBA" id="ARBA00023315"/>
    </source>
</evidence>
<dbReference type="Proteomes" id="UP000249828">
    <property type="component" value="Unassembled WGS sequence"/>
</dbReference>
<dbReference type="OrthoDB" id="9789605at2"/>
<comment type="caution">
    <text evidence="4">The sequence shown here is derived from an EMBL/GenBank/DDBJ whole genome shotgun (WGS) entry which is preliminary data.</text>
</comment>
<keyword evidence="2" id="KW-0012">Acyltransferase</keyword>
<protein>
    <submittedName>
        <fullName evidence="4">GNAT family N-acetyltransferase</fullName>
    </submittedName>
</protein>
<reference evidence="4 5" key="1">
    <citation type="submission" date="2017-11" db="EMBL/GenBank/DDBJ databases">
        <title>Draft genome sequence of Enterococcus plantarum TRW2 strain isolated from lettuce.</title>
        <authorList>
            <person name="Kim E.B."/>
            <person name="Marco M.L."/>
            <person name="Williams T.R."/>
            <person name="You I.H."/>
        </authorList>
    </citation>
    <scope>NUCLEOTIDE SEQUENCE [LARGE SCALE GENOMIC DNA]</scope>
    <source>
        <strain evidence="4 5">TRW2</strain>
    </source>
</reference>
<evidence type="ECO:0000256" key="1">
    <source>
        <dbReference type="ARBA" id="ARBA00022679"/>
    </source>
</evidence>
<name>A0A2W4BER9_9ENTE</name>
<dbReference type="InterPro" id="IPR016181">
    <property type="entry name" value="Acyl_CoA_acyltransferase"/>
</dbReference>